<evidence type="ECO:0000313" key="4">
    <source>
        <dbReference type="Proteomes" id="UP001058569"/>
    </source>
</evidence>
<keyword evidence="4" id="KW-1185">Reference proteome</keyword>
<dbReference type="EMBL" id="UZVY01000001">
    <property type="protein sequence ID" value="VDR42113.1"/>
    <property type="molecule type" value="Genomic_DNA"/>
</dbReference>
<dbReference type="RefSeq" id="WP_126118337.1">
    <property type="nucleotide sequence ID" value="NZ_CP101806.1"/>
</dbReference>
<name>A0A3P8MFA2_9BACT</name>
<dbReference type="EMBL" id="CP101806">
    <property type="protein sequence ID" value="UUD35061.1"/>
    <property type="molecule type" value="Genomic_DNA"/>
</dbReference>
<dbReference type="Proteomes" id="UP000280036">
    <property type="component" value="Unassembled WGS sequence"/>
</dbReference>
<dbReference type="Proteomes" id="UP001058569">
    <property type="component" value="Chromosome"/>
</dbReference>
<evidence type="ECO:0000313" key="1">
    <source>
        <dbReference type="EMBL" id="UUD35061.1"/>
    </source>
</evidence>
<evidence type="ECO:0000313" key="3">
    <source>
        <dbReference type="Proteomes" id="UP000280036"/>
    </source>
</evidence>
<dbReference type="AlphaFoldDB" id="A0A3P8MFA2"/>
<protein>
    <submittedName>
        <fullName evidence="2">Uncharacterized protein</fullName>
    </submittedName>
</protein>
<accession>A0A3P8MFA2</accession>
<reference evidence="2 3" key="1">
    <citation type="submission" date="2018-12" db="EMBL/GenBank/DDBJ databases">
        <authorList>
            <consortium name="Pathogen Informatics"/>
        </authorList>
    </citation>
    <scope>NUCLEOTIDE SEQUENCE [LARGE SCALE GENOMIC DNA]</scope>
    <source>
        <strain evidence="2 3">NCTC10126</strain>
    </source>
</reference>
<organism evidence="2 3">
    <name type="scientific">Mycoplasmopsis caviae</name>
    <dbReference type="NCBI Taxonomy" id="55603"/>
    <lineage>
        <taxon>Bacteria</taxon>
        <taxon>Bacillati</taxon>
        <taxon>Mycoplasmatota</taxon>
        <taxon>Mycoplasmoidales</taxon>
        <taxon>Metamycoplasmataceae</taxon>
        <taxon>Mycoplasmopsis</taxon>
    </lineage>
</organism>
<gene>
    <name evidence="2" type="ORF">NCTC10126_00612</name>
    <name evidence="1" type="ORF">NPA07_04620</name>
</gene>
<reference evidence="1" key="2">
    <citation type="submission" date="2022-07" db="EMBL/GenBank/DDBJ databases">
        <title>Complete genome of Mycoplasma caviae type strain G122.</title>
        <authorList>
            <person name="Spergser J."/>
        </authorList>
    </citation>
    <scope>NUCLEOTIDE SEQUENCE</scope>
    <source>
        <strain evidence="1">G122</strain>
    </source>
</reference>
<evidence type="ECO:0000313" key="2">
    <source>
        <dbReference type="EMBL" id="VDR42113.1"/>
    </source>
</evidence>
<proteinExistence type="predicted"/>
<sequence>MKKTSRFLLGSNLTIASGSLLSVLCATSCTKEEYSNINLEEVKEKFDKLDEKFPAMKHILSFSYGDFYDNWYEKIEKNIAEFKSDYSQPNPDKRYLSLLYDVTIKSINFHEHSIIIDNYIDLVQRYYKDIKKYPLLFDSIVYDWRKYRSFEEFDYVSCKKLEILDKVQKIKEVSVEKFFDWINNKSMSSANKIKAKVDDAIDKARKIRQPHTAEIIKILYGNFYERFYKTKIKTHREYRDAIICFGHLQSEIDRIVKRYNDWKQS</sequence>